<dbReference type="Gene3D" id="3.40.50.2000">
    <property type="entry name" value="Glycogen Phosphorylase B"/>
    <property type="match status" value="2"/>
</dbReference>
<keyword evidence="1" id="KW-0413">Isomerase</keyword>
<dbReference type="eggNOG" id="COG0381">
    <property type="taxonomic scope" value="Bacteria"/>
</dbReference>
<name>A4BSK3_9GAMM</name>
<dbReference type="HOGENOM" id="CLU_041674_0_1_6"/>
<dbReference type="SUPFAM" id="SSF53756">
    <property type="entry name" value="UDP-Glycosyltransferase/glycogen phosphorylase"/>
    <property type="match status" value="1"/>
</dbReference>
<keyword evidence="4" id="KW-1185">Reference proteome</keyword>
<proteinExistence type="inferred from homology"/>
<dbReference type="Pfam" id="PF02350">
    <property type="entry name" value="Epimerase_2"/>
    <property type="match status" value="1"/>
</dbReference>
<dbReference type="Proteomes" id="UP000003374">
    <property type="component" value="Unassembled WGS sequence"/>
</dbReference>
<evidence type="ECO:0000313" key="3">
    <source>
        <dbReference type="EMBL" id="EAR21273.1"/>
    </source>
</evidence>
<comment type="similarity">
    <text evidence="1">Belongs to the UDP-N-acetylglucosamine 2-epimerase family.</text>
</comment>
<accession>A4BSK3</accession>
<comment type="caution">
    <text evidence="3">The sequence shown here is derived from an EMBL/GenBank/DDBJ whole genome shotgun (WGS) entry which is preliminary data.</text>
</comment>
<dbReference type="CDD" id="cd03786">
    <property type="entry name" value="GTB_UDP-GlcNAc_2-Epimerase"/>
    <property type="match status" value="1"/>
</dbReference>
<evidence type="ECO:0000313" key="4">
    <source>
        <dbReference type="Proteomes" id="UP000003374"/>
    </source>
</evidence>
<dbReference type="InterPro" id="IPR003331">
    <property type="entry name" value="UDP_GlcNAc_Epimerase_2_dom"/>
</dbReference>
<organism evidence="3 4">
    <name type="scientific">Nitrococcus mobilis Nb-231</name>
    <dbReference type="NCBI Taxonomy" id="314278"/>
    <lineage>
        <taxon>Bacteria</taxon>
        <taxon>Pseudomonadati</taxon>
        <taxon>Pseudomonadota</taxon>
        <taxon>Gammaproteobacteria</taxon>
        <taxon>Chromatiales</taxon>
        <taxon>Ectothiorhodospiraceae</taxon>
        <taxon>Nitrococcus</taxon>
    </lineage>
</organism>
<dbReference type="NCBIfam" id="TIGR00236">
    <property type="entry name" value="wecB"/>
    <property type="match status" value="1"/>
</dbReference>
<gene>
    <name evidence="3" type="ORF">NB231_08450</name>
</gene>
<dbReference type="OrthoDB" id="9803238at2"/>
<feature type="domain" description="UDP-N-acetylglucosamine 2-epimerase" evidence="2">
    <location>
        <begin position="46"/>
        <end position="376"/>
    </location>
</feature>
<dbReference type="GO" id="GO:0016853">
    <property type="term" value="F:isomerase activity"/>
    <property type="evidence" value="ECO:0007669"/>
    <property type="project" value="UniProtKB-KW"/>
</dbReference>
<dbReference type="PANTHER" id="PTHR43174">
    <property type="entry name" value="UDP-N-ACETYLGLUCOSAMINE 2-EPIMERASE"/>
    <property type="match status" value="1"/>
</dbReference>
<dbReference type="PANTHER" id="PTHR43174:SF1">
    <property type="entry name" value="UDP-N-ACETYLGLUCOSAMINE 2-EPIMERASE"/>
    <property type="match status" value="1"/>
</dbReference>
<dbReference type="AlphaFoldDB" id="A4BSK3"/>
<dbReference type="InterPro" id="IPR029767">
    <property type="entry name" value="WecB-like"/>
</dbReference>
<evidence type="ECO:0000256" key="1">
    <source>
        <dbReference type="RuleBase" id="RU003513"/>
    </source>
</evidence>
<evidence type="ECO:0000259" key="2">
    <source>
        <dbReference type="Pfam" id="PF02350"/>
    </source>
</evidence>
<dbReference type="RefSeq" id="WP_005001463.1">
    <property type="nucleotide sequence ID" value="NZ_CH672427.1"/>
</dbReference>
<protein>
    <submittedName>
        <fullName evidence="3">UDP-N-acetylglucosamine 2-epimerase</fullName>
    </submittedName>
</protein>
<dbReference type="EMBL" id="AAOF01000010">
    <property type="protein sequence ID" value="EAR21273.1"/>
    <property type="molecule type" value="Genomic_DNA"/>
</dbReference>
<reference evidence="3 4" key="1">
    <citation type="submission" date="2006-02" db="EMBL/GenBank/DDBJ databases">
        <authorList>
            <person name="Waterbury J."/>
            <person name="Ferriera S."/>
            <person name="Johnson J."/>
            <person name="Kravitz S."/>
            <person name="Halpern A."/>
            <person name="Remington K."/>
            <person name="Beeson K."/>
            <person name="Tran B."/>
            <person name="Rogers Y.-H."/>
            <person name="Friedman R."/>
            <person name="Venter J.C."/>
        </authorList>
    </citation>
    <scope>NUCLEOTIDE SEQUENCE [LARGE SCALE GENOMIC DNA]</scope>
    <source>
        <strain evidence="3 4">Nb-231</strain>
    </source>
</reference>
<sequence>MKGIDKSQSIKQWTVGSASLPEVLCVIGARPNYMKMAPLLEAFARAQPRVPTRLVHTGQHYDMAMNDQHFQALDLPMPEIALGVGSGSHAVQTAEIMRRFEPVVDEFAPGAVLVVGDVNSTVACALVAAKKGVPVFHVEAGLRSFDRTMPEEINRVLTDQLAELLFTTEAAAAENLAREGISMERVHFAGNVMIDSVLRHIPRAIPADQTLSGQCLSGYALVTLHRPSNVDDPEILCRLLQTLAELAERLPVVFPVHPRTRARVEAIGQQGWFAQPGVHALPPLDYLAMLGLLREARCVLTDSGGLQEETTALGIPCLTLRENTERPITVEQGTNTVVGTDSARILANVEQILASGGKSGRVPERWDGHAAERIAKEVALWLKKRQRRTA</sequence>
<dbReference type="STRING" id="314278.NB231_08450"/>